<evidence type="ECO:0000256" key="1">
    <source>
        <dbReference type="SAM" id="MobiDB-lite"/>
    </source>
</evidence>
<evidence type="ECO:0000313" key="3">
    <source>
        <dbReference type="Proteomes" id="UP001280121"/>
    </source>
</evidence>
<gene>
    <name evidence="2" type="ORF">Ddye_004303</name>
</gene>
<feature type="region of interest" description="Disordered" evidence="1">
    <location>
        <begin position="157"/>
        <end position="181"/>
    </location>
</feature>
<dbReference type="EMBL" id="JANJYI010000001">
    <property type="protein sequence ID" value="KAK2665729.1"/>
    <property type="molecule type" value="Genomic_DNA"/>
</dbReference>
<dbReference type="PANTHER" id="PTHR34555">
    <property type="entry name" value="INTEGRAL MEMBRANE HEMOLYSIN-III-LIKE PROTEIN"/>
    <property type="match status" value="1"/>
</dbReference>
<dbReference type="PANTHER" id="PTHR34555:SF1">
    <property type="entry name" value="INTEGRAL MEMBRANE HEMOLYSIN-III-LIKE PROTEIN"/>
    <property type="match status" value="1"/>
</dbReference>
<keyword evidence="3" id="KW-1185">Reference proteome</keyword>
<protein>
    <submittedName>
        <fullName evidence="2">Uncharacterized protein</fullName>
    </submittedName>
</protein>
<reference evidence="2" key="1">
    <citation type="journal article" date="2023" name="Plant J.">
        <title>Genome sequences and population genomics provide insights into the demographic history, inbreeding, and mutation load of two 'living fossil' tree species of Dipteronia.</title>
        <authorList>
            <person name="Feng Y."/>
            <person name="Comes H.P."/>
            <person name="Chen J."/>
            <person name="Zhu S."/>
            <person name="Lu R."/>
            <person name="Zhang X."/>
            <person name="Li P."/>
            <person name="Qiu J."/>
            <person name="Olsen K.M."/>
            <person name="Qiu Y."/>
        </authorList>
    </citation>
    <scope>NUCLEOTIDE SEQUENCE</scope>
    <source>
        <strain evidence="2">KIB01</strain>
    </source>
</reference>
<dbReference type="AlphaFoldDB" id="A0AAD9XTX7"/>
<comment type="caution">
    <text evidence="2">The sequence shown here is derived from an EMBL/GenBank/DDBJ whole genome shotgun (WGS) entry which is preliminary data.</text>
</comment>
<feature type="compositionally biased region" description="Polar residues" evidence="1">
    <location>
        <begin position="115"/>
        <end position="124"/>
    </location>
</feature>
<feature type="compositionally biased region" description="Basic and acidic residues" evidence="1">
    <location>
        <begin position="165"/>
        <end position="177"/>
    </location>
</feature>
<sequence length="323" mass="35867">MEISSSSYSLEPTLLTFETNAFLSLSPCAMVQQTVETKFNEYGLGSPESKLLSHDKQLPVAVKKTALRELQNENRMMVPNSTGNSPYSKDRGPVVDEIKVSGTKRPSQECHLIPSSDQSPNGTAANGHLVYVRRRFETEVSKNSNSDSANINADCMLPRQAGHPENSHQKPPIKEPKLASFPSLAPLPTTSFLSPSGRPLVPPLGKSGLKLAPAESNYRPVASTLVSVENSRGMKNLPWEERYHRLQMLLKKLDQSDQVDYVQMLRSLSSVKLSRHAVELEKRSIQLSLEEVKEVTRVEKLNVLGKSIKNLKEPSTHQDQSNK</sequence>
<feature type="region of interest" description="Disordered" evidence="1">
    <location>
        <begin position="103"/>
        <end position="125"/>
    </location>
</feature>
<evidence type="ECO:0000313" key="2">
    <source>
        <dbReference type="EMBL" id="KAK2665729.1"/>
    </source>
</evidence>
<accession>A0AAD9XTX7</accession>
<dbReference type="Proteomes" id="UP001280121">
    <property type="component" value="Unassembled WGS sequence"/>
</dbReference>
<proteinExistence type="predicted"/>
<organism evidence="2 3">
    <name type="scientific">Dipteronia dyeriana</name>
    <dbReference type="NCBI Taxonomy" id="168575"/>
    <lineage>
        <taxon>Eukaryota</taxon>
        <taxon>Viridiplantae</taxon>
        <taxon>Streptophyta</taxon>
        <taxon>Embryophyta</taxon>
        <taxon>Tracheophyta</taxon>
        <taxon>Spermatophyta</taxon>
        <taxon>Magnoliopsida</taxon>
        <taxon>eudicotyledons</taxon>
        <taxon>Gunneridae</taxon>
        <taxon>Pentapetalae</taxon>
        <taxon>rosids</taxon>
        <taxon>malvids</taxon>
        <taxon>Sapindales</taxon>
        <taxon>Sapindaceae</taxon>
        <taxon>Hippocastanoideae</taxon>
        <taxon>Acereae</taxon>
        <taxon>Dipteronia</taxon>
    </lineage>
</organism>
<name>A0AAD9XTX7_9ROSI</name>